<name>A0A409Y0F5_9AGAR</name>
<gene>
    <name evidence="2" type="ORF">CVT26_010469</name>
</gene>
<feature type="region of interest" description="Disordered" evidence="1">
    <location>
        <begin position="1"/>
        <end position="149"/>
    </location>
</feature>
<dbReference type="InParanoid" id="A0A409Y0F5"/>
<dbReference type="AlphaFoldDB" id="A0A409Y0F5"/>
<evidence type="ECO:0000313" key="2">
    <source>
        <dbReference type="EMBL" id="PPQ96475.1"/>
    </source>
</evidence>
<sequence>MTSVEQQSGSEDARKGSAGPSGEPSLLSRISHKIHSPSHCAADTELSAINPSEVSNRPGEAPHNGDDAERSLEDPVPGLGSSSDSELKEESNVVVPVTPSSSLQTSQLSARPTSPPADDETSISSSPRSGSPPNGETKLPTQDGKIPAETGVLTPFTPEELQEAKHIVLDLLGWGVPSEYFLTVGISPAALYRIFTDLNLRLPPSFKVSEDLKTSAYKWGPPPDGTSATG</sequence>
<feature type="compositionally biased region" description="Low complexity" evidence="1">
    <location>
        <begin position="93"/>
        <end position="109"/>
    </location>
</feature>
<evidence type="ECO:0000256" key="1">
    <source>
        <dbReference type="SAM" id="MobiDB-lite"/>
    </source>
</evidence>
<feature type="compositionally biased region" description="Low complexity" evidence="1">
    <location>
        <begin position="122"/>
        <end position="133"/>
    </location>
</feature>
<dbReference type="EMBL" id="NHYE01001367">
    <property type="protein sequence ID" value="PPQ96475.1"/>
    <property type="molecule type" value="Genomic_DNA"/>
</dbReference>
<dbReference type="Proteomes" id="UP000284706">
    <property type="component" value="Unassembled WGS sequence"/>
</dbReference>
<protein>
    <submittedName>
        <fullName evidence="2">Uncharacterized protein</fullName>
    </submittedName>
</protein>
<dbReference type="OrthoDB" id="3270652at2759"/>
<keyword evidence="3" id="KW-1185">Reference proteome</keyword>
<feature type="compositionally biased region" description="Basic and acidic residues" evidence="1">
    <location>
        <begin position="63"/>
        <end position="73"/>
    </location>
</feature>
<proteinExistence type="predicted"/>
<evidence type="ECO:0000313" key="3">
    <source>
        <dbReference type="Proteomes" id="UP000284706"/>
    </source>
</evidence>
<feature type="compositionally biased region" description="Polar residues" evidence="1">
    <location>
        <begin position="1"/>
        <end position="10"/>
    </location>
</feature>
<reference evidence="2 3" key="1">
    <citation type="journal article" date="2018" name="Evol. Lett.">
        <title>Horizontal gene cluster transfer increased hallucinogenic mushroom diversity.</title>
        <authorList>
            <person name="Reynolds H.T."/>
            <person name="Vijayakumar V."/>
            <person name="Gluck-Thaler E."/>
            <person name="Korotkin H.B."/>
            <person name="Matheny P.B."/>
            <person name="Slot J.C."/>
        </authorList>
    </citation>
    <scope>NUCLEOTIDE SEQUENCE [LARGE SCALE GENOMIC DNA]</scope>
    <source>
        <strain evidence="2 3">SRW20</strain>
    </source>
</reference>
<comment type="caution">
    <text evidence="2">The sequence shown here is derived from an EMBL/GenBank/DDBJ whole genome shotgun (WGS) entry which is preliminary data.</text>
</comment>
<organism evidence="2 3">
    <name type="scientific">Gymnopilus dilepis</name>
    <dbReference type="NCBI Taxonomy" id="231916"/>
    <lineage>
        <taxon>Eukaryota</taxon>
        <taxon>Fungi</taxon>
        <taxon>Dikarya</taxon>
        <taxon>Basidiomycota</taxon>
        <taxon>Agaricomycotina</taxon>
        <taxon>Agaricomycetes</taxon>
        <taxon>Agaricomycetidae</taxon>
        <taxon>Agaricales</taxon>
        <taxon>Agaricineae</taxon>
        <taxon>Hymenogastraceae</taxon>
        <taxon>Gymnopilus</taxon>
    </lineage>
</organism>
<accession>A0A409Y0F5</accession>